<comment type="caution">
    <text evidence="2">The sequence shown here is derived from an EMBL/GenBank/DDBJ whole genome shotgun (WGS) entry which is preliminary data.</text>
</comment>
<reference evidence="2 3" key="1">
    <citation type="submission" date="2023-05" db="EMBL/GenBank/DDBJ databases">
        <title>B98-5 Cell Line De Novo Hybrid Assembly: An Optical Mapping Approach.</title>
        <authorList>
            <person name="Kananen K."/>
            <person name="Auerbach J.A."/>
            <person name="Kautto E."/>
            <person name="Blachly J.S."/>
        </authorList>
    </citation>
    <scope>NUCLEOTIDE SEQUENCE [LARGE SCALE GENOMIC DNA]</scope>
    <source>
        <strain evidence="2">B95-8</strain>
        <tissue evidence="2">Cell line</tissue>
    </source>
</reference>
<keyword evidence="3" id="KW-1185">Reference proteome</keyword>
<evidence type="ECO:0000256" key="1">
    <source>
        <dbReference type="SAM" id="MobiDB-lite"/>
    </source>
</evidence>
<dbReference type="Proteomes" id="UP001266305">
    <property type="component" value="Unassembled WGS sequence"/>
</dbReference>
<feature type="non-terminal residue" evidence="2">
    <location>
        <position position="108"/>
    </location>
</feature>
<evidence type="ECO:0000313" key="2">
    <source>
        <dbReference type="EMBL" id="KAK2109321.1"/>
    </source>
</evidence>
<protein>
    <submittedName>
        <fullName evidence="2">Uncharacterized protein</fullName>
    </submittedName>
</protein>
<accession>A0ABQ9VIW8</accession>
<proteinExistence type="predicted"/>
<feature type="non-terminal residue" evidence="2">
    <location>
        <position position="1"/>
    </location>
</feature>
<feature type="compositionally biased region" description="Low complexity" evidence="1">
    <location>
        <begin position="42"/>
        <end position="59"/>
    </location>
</feature>
<organism evidence="2 3">
    <name type="scientific">Saguinus oedipus</name>
    <name type="common">Cotton-top tamarin</name>
    <name type="synonym">Oedipomidas oedipus</name>
    <dbReference type="NCBI Taxonomy" id="9490"/>
    <lineage>
        <taxon>Eukaryota</taxon>
        <taxon>Metazoa</taxon>
        <taxon>Chordata</taxon>
        <taxon>Craniata</taxon>
        <taxon>Vertebrata</taxon>
        <taxon>Euteleostomi</taxon>
        <taxon>Mammalia</taxon>
        <taxon>Eutheria</taxon>
        <taxon>Euarchontoglires</taxon>
        <taxon>Primates</taxon>
        <taxon>Haplorrhini</taxon>
        <taxon>Platyrrhini</taxon>
        <taxon>Cebidae</taxon>
        <taxon>Callitrichinae</taxon>
        <taxon>Saguinus</taxon>
    </lineage>
</organism>
<feature type="region of interest" description="Disordered" evidence="1">
    <location>
        <begin position="40"/>
        <end position="79"/>
    </location>
</feature>
<dbReference type="EMBL" id="JASSZA010000006">
    <property type="protein sequence ID" value="KAK2109321.1"/>
    <property type="molecule type" value="Genomic_DNA"/>
</dbReference>
<sequence>ARGVPGRKRQARGPAAHRAGENALWGRAWEGTGRVWTRIHAAHPARPPAGHGRPSGGPSLPWELPSVPDGAGRAHGGNTEVSALTHAPQRNPAFAEPPRRHVFGRAVL</sequence>
<gene>
    <name evidence="2" type="ORF">P7K49_014486</name>
</gene>
<evidence type="ECO:0000313" key="3">
    <source>
        <dbReference type="Proteomes" id="UP001266305"/>
    </source>
</evidence>
<feature type="region of interest" description="Disordered" evidence="1">
    <location>
        <begin position="89"/>
        <end position="108"/>
    </location>
</feature>
<name>A0ABQ9VIW8_SAGOE</name>